<name>A0A1V9XY27_9ACAR</name>
<evidence type="ECO:0000313" key="3">
    <source>
        <dbReference type="Proteomes" id="UP000192247"/>
    </source>
</evidence>
<evidence type="ECO:0000313" key="2">
    <source>
        <dbReference type="EMBL" id="OQR78369.1"/>
    </source>
</evidence>
<dbReference type="InParanoid" id="A0A1V9XY27"/>
<sequence>MPSLWFTEGRNAGEKTKRILIETGETSLGLEENFGISDLQPVEETSSFSPVSPSVMKADEPSRRENVPSKSDVSKAGWLK</sequence>
<feature type="compositionally biased region" description="Basic and acidic residues" evidence="1">
    <location>
        <begin position="57"/>
        <end position="67"/>
    </location>
</feature>
<dbReference type="AlphaFoldDB" id="A0A1V9XY27"/>
<proteinExistence type="predicted"/>
<accession>A0A1V9XY27</accession>
<comment type="caution">
    <text evidence="2">The sequence shown here is derived from an EMBL/GenBank/DDBJ whole genome shotgun (WGS) entry which is preliminary data.</text>
</comment>
<reference evidence="2 3" key="1">
    <citation type="journal article" date="2017" name="Gigascience">
        <title>Draft genome of the honey bee ectoparasitic mite, Tropilaelaps mercedesae, is shaped by the parasitic life history.</title>
        <authorList>
            <person name="Dong X."/>
            <person name="Armstrong S.D."/>
            <person name="Xia D."/>
            <person name="Makepeace B.L."/>
            <person name="Darby A.C."/>
            <person name="Kadowaki T."/>
        </authorList>
    </citation>
    <scope>NUCLEOTIDE SEQUENCE [LARGE SCALE GENOMIC DNA]</scope>
    <source>
        <strain evidence="2">Wuxi-XJTLU</strain>
    </source>
</reference>
<evidence type="ECO:0000256" key="1">
    <source>
        <dbReference type="SAM" id="MobiDB-lite"/>
    </source>
</evidence>
<feature type="region of interest" description="Disordered" evidence="1">
    <location>
        <begin position="30"/>
        <end position="80"/>
    </location>
</feature>
<protein>
    <submittedName>
        <fullName evidence="2">Uncharacterized protein</fullName>
    </submittedName>
</protein>
<dbReference type="EMBL" id="MNPL01002310">
    <property type="protein sequence ID" value="OQR78369.1"/>
    <property type="molecule type" value="Genomic_DNA"/>
</dbReference>
<dbReference type="OrthoDB" id="6536585at2759"/>
<dbReference type="Proteomes" id="UP000192247">
    <property type="component" value="Unassembled WGS sequence"/>
</dbReference>
<gene>
    <name evidence="2" type="ORF">BIW11_06456</name>
</gene>
<feature type="compositionally biased region" description="Polar residues" evidence="1">
    <location>
        <begin position="43"/>
        <end position="52"/>
    </location>
</feature>
<keyword evidence="3" id="KW-1185">Reference proteome</keyword>
<organism evidence="2 3">
    <name type="scientific">Tropilaelaps mercedesae</name>
    <dbReference type="NCBI Taxonomy" id="418985"/>
    <lineage>
        <taxon>Eukaryota</taxon>
        <taxon>Metazoa</taxon>
        <taxon>Ecdysozoa</taxon>
        <taxon>Arthropoda</taxon>
        <taxon>Chelicerata</taxon>
        <taxon>Arachnida</taxon>
        <taxon>Acari</taxon>
        <taxon>Parasitiformes</taxon>
        <taxon>Mesostigmata</taxon>
        <taxon>Gamasina</taxon>
        <taxon>Dermanyssoidea</taxon>
        <taxon>Laelapidae</taxon>
        <taxon>Tropilaelaps</taxon>
    </lineage>
</organism>